<gene>
    <name evidence="4" type="primary">LOC101860221</name>
</gene>
<accession>A0ABM1A617</accession>
<reference evidence="4" key="1">
    <citation type="submission" date="2025-08" db="UniProtKB">
        <authorList>
            <consortium name="RefSeq"/>
        </authorList>
    </citation>
    <scope>IDENTIFICATION</scope>
</reference>
<dbReference type="PANTHER" id="PTHR36299:SF2">
    <property type="entry name" value="DUF4773 DOMAIN-CONTAINING PROTEIN"/>
    <property type="match status" value="1"/>
</dbReference>
<protein>
    <submittedName>
        <fullName evidence="4">Uncharacterized protein LOC101860221 isoform X1</fullName>
    </submittedName>
</protein>
<feature type="chain" id="PRO_5045432285" evidence="1">
    <location>
        <begin position="22"/>
        <end position="206"/>
    </location>
</feature>
<dbReference type="PANTHER" id="PTHR36299">
    <property type="entry name" value="AGAP008005-PA"/>
    <property type="match status" value="1"/>
</dbReference>
<organism evidence="3 4">
    <name type="scientific">Aplysia californica</name>
    <name type="common">California sea hare</name>
    <dbReference type="NCBI Taxonomy" id="6500"/>
    <lineage>
        <taxon>Eukaryota</taxon>
        <taxon>Metazoa</taxon>
        <taxon>Spiralia</taxon>
        <taxon>Lophotrochozoa</taxon>
        <taxon>Mollusca</taxon>
        <taxon>Gastropoda</taxon>
        <taxon>Heterobranchia</taxon>
        <taxon>Euthyneura</taxon>
        <taxon>Tectipleura</taxon>
        <taxon>Aplysiida</taxon>
        <taxon>Aplysioidea</taxon>
        <taxon>Aplysiidae</taxon>
        <taxon>Aplysia</taxon>
    </lineage>
</organism>
<dbReference type="Pfam" id="PF15998">
    <property type="entry name" value="DUF4773"/>
    <property type="match status" value="1"/>
</dbReference>
<evidence type="ECO:0000259" key="2">
    <source>
        <dbReference type="Pfam" id="PF15998"/>
    </source>
</evidence>
<feature type="signal peptide" evidence="1">
    <location>
        <begin position="1"/>
        <end position="21"/>
    </location>
</feature>
<proteinExistence type="predicted"/>
<feature type="domain" description="DUF4773" evidence="2">
    <location>
        <begin position="69"/>
        <end position="182"/>
    </location>
</feature>
<dbReference type="InterPro" id="IPR031941">
    <property type="entry name" value="DUF4773"/>
</dbReference>
<dbReference type="RefSeq" id="XP_012941524.1">
    <property type="nucleotide sequence ID" value="XM_013086070.2"/>
</dbReference>
<evidence type="ECO:0000256" key="1">
    <source>
        <dbReference type="SAM" id="SignalP"/>
    </source>
</evidence>
<sequence>MWRALAITLCLTCYLWTVADSSAVVEKRGDLSISRSQQEMVKIVQRAIMFRKDAAQYGSVPGMSPNNSCACVNYTCGCCLHLEVEKIHLNDTGCVNISYLPEEYGLEVDVTLDGRIVYQKKISAKNPPPVCAPIPYVHKLADLCIRFYNLSVHGKQFSGCADIEFTLEGITVKTFNIGCFQIPPSRQIQMIKIMESVVLSEASLMP</sequence>
<keyword evidence="3" id="KW-1185">Reference proteome</keyword>
<evidence type="ECO:0000313" key="4">
    <source>
        <dbReference type="RefSeq" id="XP_012941524.1"/>
    </source>
</evidence>
<name>A0ABM1A617_APLCA</name>
<keyword evidence="1" id="KW-0732">Signal</keyword>
<dbReference type="Proteomes" id="UP000694888">
    <property type="component" value="Unplaced"/>
</dbReference>
<evidence type="ECO:0000313" key="3">
    <source>
        <dbReference type="Proteomes" id="UP000694888"/>
    </source>
</evidence>
<dbReference type="GeneID" id="101860221"/>